<sequence>MYTIVGLGNPDEEYELTRHNAGRIILREIFNIPALRLGRIEQMSIADKEIGILFPSSYMNESGRDVRKLVSSENISHLVVVYDDIDLPLGEFKLSFGRGDGGHNGLSSVIAAVDTKDFIRVRVGIAKKNFWGRLLRPQGEELSRYVLGRFSSSELSALKKLTEPIKEALETIVDEGVGKAMNRFN</sequence>
<evidence type="ECO:0000256" key="2">
    <source>
        <dbReference type="ARBA" id="ARBA00022801"/>
    </source>
</evidence>
<keyword evidence="3" id="KW-0694">RNA-binding</keyword>
<evidence type="ECO:0008006" key="6">
    <source>
        <dbReference type="Google" id="ProtNLM"/>
    </source>
</evidence>
<accession>A0A1F6BYP7</accession>
<keyword evidence="1" id="KW-0820">tRNA-binding</keyword>
<keyword evidence="2" id="KW-0378">Hydrolase</keyword>
<organism evidence="4 5">
    <name type="scientific">Candidatus Kaiserbacteria bacterium RIFCSPHIGHO2_01_FULL_46_22</name>
    <dbReference type="NCBI Taxonomy" id="1798475"/>
    <lineage>
        <taxon>Bacteria</taxon>
        <taxon>Candidatus Kaiseribacteriota</taxon>
    </lineage>
</organism>
<dbReference type="SUPFAM" id="SSF53178">
    <property type="entry name" value="Peptidyl-tRNA hydrolase-like"/>
    <property type="match status" value="1"/>
</dbReference>
<dbReference type="CDD" id="cd00462">
    <property type="entry name" value="PTH"/>
    <property type="match status" value="1"/>
</dbReference>
<dbReference type="InterPro" id="IPR001328">
    <property type="entry name" value="Pept_tRNA_hydro"/>
</dbReference>
<dbReference type="InterPro" id="IPR036416">
    <property type="entry name" value="Pept_tRNA_hydro_sf"/>
</dbReference>
<reference evidence="4 5" key="1">
    <citation type="journal article" date="2016" name="Nat. Commun.">
        <title>Thousands of microbial genomes shed light on interconnected biogeochemical processes in an aquifer system.</title>
        <authorList>
            <person name="Anantharaman K."/>
            <person name="Brown C.T."/>
            <person name="Hug L.A."/>
            <person name="Sharon I."/>
            <person name="Castelle C.J."/>
            <person name="Probst A.J."/>
            <person name="Thomas B.C."/>
            <person name="Singh A."/>
            <person name="Wilkins M.J."/>
            <person name="Karaoz U."/>
            <person name="Brodie E.L."/>
            <person name="Williams K.H."/>
            <person name="Hubbard S.S."/>
            <person name="Banfield J.F."/>
        </authorList>
    </citation>
    <scope>NUCLEOTIDE SEQUENCE [LARGE SCALE GENOMIC DNA]</scope>
</reference>
<comment type="caution">
    <text evidence="4">The sequence shown here is derived from an EMBL/GenBank/DDBJ whole genome shotgun (WGS) entry which is preliminary data.</text>
</comment>
<evidence type="ECO:0000256" key="3">
    <source>
        <dbReference type="ARBA" id="ARBA00022884"/>
    </source>
</evidence>
<dbReference type="PANTHER" id="PTHR17224:SF1">
    <property type="entry name" value="PEPTIDYL-TRNA HYDROLASE"/>
    <property type="match status" value="1"/>
</dbReference>
<dbReference type="NCBIfam" id="TIGR00447">
    <property type="entry name" value="pth"/>
    <property type="match status" value="1"/>
</dbReference>
<evidence type="ECO:0000256" key="1">
    <source>
        <dbReference type="ARBA" id="ARBA00022555"/>
    </source>
</evidence>
<dbReference type="Pfam" id="PF01195">
    <property type="entry name" value="Pept_tRNA_hydro"/>
    <property type="match status" value="1"/>
</dbReference>
<dbReference type="GO" id="GO:0000049">
    <property type="term" value="F:tRNA binding"/>
    <property type="evidence" value="ECO:0007669"/>
    <property type="project" value="UniProtKB-KW"/>
</dbReference>
<protein>
    <recommendedName>
        <fullName evidence="6">Peptidyl-tRNA hydrolase</fullName>
    </recommendedName>
</protein>
<dbReference type="Gene3D" id="3.40.50.1470">
    <property type="entry name" value="Peptidyl-tRNA hydrolase"/>
    <property type="match status" value="1"/>
</dbReference>
<evidence type="ECO:0000313" key="5">
    <source>
        <dbReference type="Proteomes" id="UP000176322"/>
    </source>
</evidence>
<dbReference type="GO" id="GO:0004045">
    <property type="term" value="F:peptidyl-tRNA hydrolase activity"/>
    <property type="evidence" value="ECO:0007669"/>
    <property type="project" value="InterPro"/>
</dbReference>
<name>A0A1F6BYP7_9BACT</name>
<dbReference type="PANTHER" id="PTHR17224">
    <property type="entry name" value="PEPTIDYL-TRNA HYDROLASE"/>
    <property type="match status" value="1"/>
</dbReference>
<proteinExistence type="predicted"/>
<dbReference type="Proteomes" id="UP000176322">
    <property type="component" value="Unassembled WGS sequence"/>
</dbReference>
<dbReference type="EMBL" id="MFKO01000005">
    <property type="protein sequence ID" value="OGG41627.1"/>
    <property type="molecule type" value="Genomic_DNA"/>
</dbReference>
<dbReference type="AlphaFoldDB" id="A0A1F6BYP7"/>
<dbReference type="STRING" id="1798475.A2837_00570"/>
<gene>
    <name evidence="4" type="ORF">A2837_00570</name>
</gene>
<evidence type="ECO:0000313" key="4">
    <source>
        <dbReference type="EMBL" id="OGG41627.1"/>
    </source>
</evidence>